<evidence type="ECO:0000256" key="4">
    <source>
        <dbReference type="ARBA" id="ARBA00022603"/>
    </source>
</evidence>
<sequence length="390" mass="43293">MSKYLAMSFPNTPLPASRPVSGEDPLESFHAESDISASEKAAWQASEMIDGQYVAEHRDIQHAHKPARRGGNTLVDHRDAHGHASSNTGSWATGEDYETGQSRPDTPPRRRTPFHDSMNMLSNGGVGHAQSPPSTSSAASTPEFTEVQQAIDLYDKQFYPFQPRSLSGIAMRAFVLGGTGFSCAILALYFSTTSPLWRLPFFLAALSIFHFLEFYSTSLTNSPKADVGSFLLFSNGWQYTVAHSAAFTECLLSHLLLPSYIRLPWFMKPLVLVAGIFLVLVGQIIRTTAMIQAGPSFTHIVARSKKNTHVLITNGAYAYLRHPSYFGFFWWGIGTQLVLGNLVCLVGYSVVLWQFFSARIQGEEAFLIRFFQGDYVEYRNKTPVGIPRIS</sequence>
<proteinExistence type="inferred from homology"/>
<keyword evidence="8 10" id="KW-1133">Transmembrane helix</keyword>
<comment type="similarity">
    <text evidence="2 10">Belongs to the class VI-like SAM-binding methyltransferase superfamily. Isoprenylcysteine carboxyl methyltransferase family.</text>
</comment>
<comment type="subcellular location">
    <subcellularLocation>
        <location evidence="10">Endoplasmic reticulum membrane</location>
        <topology evidence="10">Multi-pass membrane protein</topology>
    </subcellularLocation>
    <subcellularLocation>
        <location evidence="1">Membrane</location>
        <topology evidence="1">Multi-pass membrane protein</topology>
    </subcellularLocation>
</comment>
<accession>A0A9P7YE27</accession>
<dbReference type="OrthoDB" id="422086at2759"/>
<evidence type="ECO:0000256" key="5">
    <source>
        <dbReference type="ARBA" id="ARBA00022679"/>
    </source>
</evidence>
<evidence type="ECO:0000256" key="3">
    <source>
        <dbReference type="ARBA" id="ARBA00012151"/>
    </source>
</evidence>
<dbReference type="GO" id="GO:0004671">
    <property type="term" value="F:protein C-terminal S-isoprenylcysteine carboxyl O-methyltransferase activity"/>
    <property type="evidence" value="ECO:0007669"/>
    <property type="project" value="UniProtKB-EC"/>
</dbReference>
<feature type="compositionally biased region" description="Low complexity" evidence="11">
    <location>
        <begin position="131"/>
        <end position="142"/>
    </location>
</feature>
<dbReference type="GO" id="GO:0032259">
    <property type="term" value="P:methylation"/>
    <property type="evidence" value="ECO:0007669"/>
    <property type="project" value="UniProtKB-KW"/>
</dbReference>
<feature type="transmembrane region" description="Helical" evidence="10">
    <location>
        <begin position="265"/>
        <end position="285"/>
    </location>
</feature>
<evidence type="ECO:0000256" key="11">
    <source>
        <dbReference type="SAM" id="MobiDB-lite"/>
    </source>
</evidence>
<evidence type="ECO:0000256" key="7">
    <source>
        <dbReference type="ARBA" id="ARBA00022692"/>
    </source>
</evidence>
<evidence type="ECO:0000256" key="2">
    <source>
        <dbReference type="ARBA" id="ARBA00009140"/>
    </source>
</evidence>
<feature type="transmembrane region" description="Helical" evidence="10">
    <location>
        <begin position="196"/>
        <end position="215"/>
    </location>
</feature>
<dbReference type="InterPro" id="IPR025770">
    <property type="entry name" value="PPMT_MeTrfase"/>
</dbReference>
<evidence type="ECO:0000256" key="1">
    <source>
        <dbReference type="ARBA" id="ARBA00004141"/>
    </source>
</evidence>
<feature type="transmembrane region" description="Helical" evidence="10">
    <location>
        <begin position="328"/>
        <end position="353"/>
    </location>
</feature>
<comment type="catalytic activity">
    <reaction evidence="10">
        <text>[protein]-C-terminal S-[(2E,6E)-farnesyl]-L-cysteine + S-adenosyl-L-methionine = [protein]-C-terminal S-[(2E,6E)-farnesyl]-L-cysteine methyl ester + S-adenosyl-L-homocysteine</text>
        <dbReference type="Rhea" id="RHEA:21672"/>
        <dbReference type="Rhea" id="RHEA-COMP:12125"/>
        <dbReference type="Rhea" id="RHEA-COMP:12126"/>
        <dbReference type="ChEBI" id="CHEBI:57856"/>
        <dbReference type="ChEBI" id="CHEBI:59789"/>
        <dbReference type="ChEBI" id="CHEBI:90510"/>
        <dbReference type="ChEBI" id="CHEBI:90511"/>
        <dbReference type="EC" id="2.1.1.100"/>
    </reaction>
</comment>
<dbReference type="PROSITE" id="PS51564">
    <property type="entry name" value="SAM_ICMT"/>
    <property type="match status" value="1"/>
</dbReference>
<dbReference type="GO" id="GO:0005789">
    <property type="term" value="C:endoplasmic reticulum membrane"/>
    <property type="evidence" value="ECO:0007669"/>
    <property type="project" value="UniProtKB-SubCell"/>
</dbReference>
<dbReference type="Proteomes" id="UP000824998">
    <property type="component" value="Unassembled WGS sequence"/>
</dbReference>
<evidence type="ECO:0000256" key="6">
    <source>
        <dbReference type="ARBA" id="ARBA00022691"/>
    </source>
</evidence>
<keyword evidence="5" id="KW-0808">Transferase</keyword>
<evidence type="ECO:0000256" key="9">
    <source>
        <dbReference type="ARBA" id="ARBA00023136"/>
    </source>
</evidence>
<dbReference type="EC" id="2.1.1.100" evidence="3 10"/>
<dbReference type="Gene3D" id="1.20.120.1630">
    <property type="match status" value="1"/>
</dbReference>
<feature type="transmembrane region" description="Helical" evidence="10">
    <location>
        <begin position="169"/>
        <end position="190"/>
    </location>
</feature>
<dbReference type="PANTHER" id="PTHR12714:SF9">
    <property type="entry name" value="PROTEIN-S-ISOPRENYLCYSTEINE O-METHYLTRANSFERASE"/>
    <property type="match status" value="1"/>
</dbReference>
<dbReference type="EMBL" id="MU251568">
    <property type="protein sequence ID" value="KAG9232039.1"/>
    <property type="molecule type" value="Genomic_DNA"/>
</dbReference>
<comment type="caution">
    <text evidence="12">The sequence shown here is derived from an EMBL/GenBank/DDBJ whole genome shotgun (WGS) entry which is preliminary data.</text>
</comment>
<dbReference type="Pfam" id="PF04140">
    <property type="entry name" value="ICMT"/>
    <property type="match status" value="1"/>
</dbReference>
<feature type="region of interest" description="Disordered" evidence="11">
    <location>
        <begin position="1"/>
        <end position="43"/>
    </location>
</feature>
<dbReference type="AlphaFoldDB" id="A0A9P7YE27"/>
<keyword evidence="10" id="KW-0256">Endoplasmic reticulum</keyword>
<reference evidence="12" key="1">
    <citation type="journal article" date="2021" name="IMA Fungus">
        <title>Genomic characterization of three marine fungi, including Emericellopsis atlantica sp. nov. with signatures of a generalist lifestyle and marine biomass degradation.</title>
        <authorList>
            <person name="Hagestad O.C."/>
            <person name="Hou L."/>
            <person name="Andersen J.H."/>
            <person name="Hansen E.H."/>
            <person name="Altermark B."/>
            <person name="Li C."/>
            <person name="Kuhnert E."/>
            <person name="Cox R.J."/>
            <person name="Crous P.W."/>
            <person name="Spatafora J.W."/>
            <person name="Lail K."/>
            <person name="Amirebrahimi M."/>
            <person name="Lipzen A."/>
            <person name="Pangilinan J."/>
            <person name="Andreopoulos W."/>
            <person name="Hayes R.D."/>
            <person name="Ng V."/>
            <person name="Grigoriev I.V."/>
            <person name="Jackson S.A."/>
            <person name="Sutton T.D.S."/>
            <person name="Dobson A.D.W."/>
            <person name="Rama T."/>
        </authorList>
    </citation>
    <scope>NUCLEOTIDE SEQUENCE</scope>
    <source>
        <strain evidence="12">TRa018bII</strain>
    </source>
</reference>
<keyword evidence="13" id="KW-1185">Reference proteome</keyword>
<name>A0A9P7YE27_9HELO</name>
<organism evidence="12 13">
    <name type="scientific">Amylocarpus encephaloides</name>
    <dbReference type="NCBI Taxonomy" id="45428"/>
    <lineage>
        <taxon>Eukaryota</taxon>
        <taxon>Fungi</taxon>
        <taxon>Dikarya</taxon>
        <taxon>Ascomycota</taxon>
        <taxon>Pezizomycotina</taxon>
        <taxon>Leotiomycetes</taxon>
        <taxon>Helotiales</taxon>
        <taxon>Helotiales incertae sedis</taxon>
        <taxon>Amylocarpus</taxon>
    </lineage>
</organism>
<protein>
    <recommendedName>
        <fullName evidence="3 10">Protein-S-isoprenylcysteine O-methyltransferase</fullName>
        <ecNumber evidence="3 10">2.1.1.100</ecNumber>
    </recommendedName>
</protein>
<keyword evidence="9 10" id="KW-0472">Membrane</keyword>
<dbReference type="InterPro" id="IPR007269">
    <property type="entry name" value="ICMT_MeTrfase"/>
</dbReference>
<gene>
    <name evidence="12" type="ORF">BJ875DRAFT_467920</name>
</gene>
<evidence type="ECO:0000256" key="10">
    <source>
        <dbReference type="RuleBase" id="RU362022"/>
    </source>
</evidence>
<evidence type="ECO:0000313" key="13">
    <source>
        <dbReference type="Proteomes" id="UP000824998"/>
    </source>
</evidence>
<keyword evidence="7 10" id="KW-0812">Transmembrane</keyword>
<evidence type="ECO:0000256" key="8">
    <source>
        <dbReference type="ARBA" id="ARBA00022989"/>
    </source>
</evidence>
<keyword evidence="4 10" id="KW-0489">Methyltransferase</keyword>
<keyword evidence="6 10" id="KW-0949">S-adenosyl-L-methionine</keyword>
<feature type="region of interest" description="Disordered" evidence="11">
    <location>
        <begin position="62"/>
        <end position="142"/>
    </location>
</feature>
<dbReference type="PANTHER" id="PTHR12714">
    <property type="entry name" value="PROTEIN-S ISOPRENYLCYSTEINE O-METHYLTRANSFERASE"/>
    <property type="match status" value="1"/>
</dbReference>
<evidence type="ECO:0000313" key="12">
    <source>
        <dbReference type="EMBL" id="KAG9232039.1"/>
    </source>
</evidence>